<comment type="function">
    <text evidence="2">Poorly processive, error-prone DNA polymerase involved in untargeted mutagenesis. Copies undamaged DNA at stalled replication forks, which arise in vivo from mismatched or misaligned primer ends. These misaligned primers can be extended by PolIV. Exhibits no 3'-5' exonuclease (proofreading) activity. May be involved in translesional synthesis, in conjunction with the beta clamp from PolIII.</text>
</comment>
<organism evidence="4 5">
    <name type="scientific">Candidatus Ruthenibacterium avium</name>
    <dbReference type="NCBI Taxonomy" id="2838751"/>
    <lineage>
        <taxon>Bacteria</taxon>
        <taxon>Bacillati</taxon>
        <taxon>Bacillota</taxon>
        <taxon>Clostridia</taxon>
        <taxon>Eubacteriales</taxon>
        <taxon>Oscillospiraceae</taxon>
        <taxon>Ruthenibacterium</taxon>
    </lineage>
</organism>
<dbReference type="GO" id="GO:0042276">
    <property type="term" value="P:error-prone translesion synthesis"/>
    <property type="evidence" value="ECO:0007669"/>
    <property type="project" value="TreeGrafter"/>
</dbReference>
<dbReference type="SUPFAM" id="SSF56672">
    <property type="entry name" value="DNA/RNA polymerases"/>
    <property type="match status" value="1"/>
</dbReference>
<feature type="site" description="Substrate discrimination" evidence="2">
    <location>
        <position position="14"/>
    </location>
</feature>
<feature type="active site" evidence="2">
    <location>
        <position position="106"/>
    </location>
</feature>
<dbReference type="GO" id="GO:0006281">
    <property type="term" value="P:DNA repair"/>
    <property type="evidence" value="ECO:0007669"/>
    <property type="project" value="UniProtKB-UniRule"/>
</dbReference>
<evidence type="ECO:0000256" key="1">
    <source>
        <dbReference type="ARBA" id="ARBA00010945"/>
    </source>
</evidence>
<dbReference type="PROSITE" id="PS50173">
    <property type="entry name" value="UMUC"/>
    <property type="match status" value="1"/>
</dbReference>
<dbReference type="GO" id="GO:0005829">
    <property type="term" value="C:cytosol"/>
    <property type="evidence" value="ECO:0007669"/>
    <property type="project" value="TreeGrafter"/>
</dbReference>
<dbReference type="GO" id="GO:0006261">
    <property type="term" value="P:DNA-templated DNA replication"/>
    <property type="evidence" value="ECO:0007669"/>
    <property type="project" value="UniProtKB-UniRule"/>
</dbReference>
<protein>
    <recommendedName>
        <fullName evidence="2">DNA polymerase IV</fullName>
        <shortName evidence="2">Pol IV</shortName>
        <ecNumber evidence="2">2.7.7.7</ecNumber>
    </recommendedName>
</protein>
<dbReference type="GO" id="GO:0003684">
    <property type="term" value="F:damaged DNA binding"/>
    <property type="evidence" value="ECO:0007669"/>
    <property type="project" value="InterPro"/>
</dbReference>
<dbReference type="Gene3D" id="3.30.70.270">
    <property type="match status" value="1"/>
</dbReference>
<dbReference type="Gene3D" id="3.30.1490.100">
    <property type="entry name" value="DNA polymerase, Y-family, little finger domain"/>
    <property type="match status" value="1"/>
</dbReference>
<keyword evidence="2" id="KW-0227">DNA damage</keyword>
<dbReference type="HAMAP" id="MF_01113">
    <property type="entry name" value="DNApol_IV"/>
    <property type="match status" value="1"/>
</dbReference>
<dbReference type="NCBIfam" id="NF002677">
    <property type="entry name" value="PRK02406.1"/>
    <property type="match status" value="1"/>
</dbReference>
<feature type="domain" description="UmuC" evidence="3">
    <location>
        <begin position="5"/>
        <end position="188"/>
    </location>
</feature>
<evidence type="ECO:0000259" key="3">
    <source>
        <dbReference type="PROSITE" id="PS50173"/>
    </source>
</evidence>
<dbReference type="GO" id="GO:0000287">
    <property type="term" value="F:magnesium ion binding"/>
    <property type="evidence" value="ECO:0007669"/>
    <property type="project" value="UniProtKB-UniRule"/>
</dbReference>
<name>A0A9D2M0L7_9FIRM</name>
<dbReference type="InterPro" id="IPR001126">
    <property type="entry name" value="UmuC"/>
</dbReference>
<keyword evidence="2" id="KW-0515">Mutator protein</keyword>
<accession>A0A9D2M0L7</accession>
<evidence type="ECO:0000256" key="2">
    <source>
        <dbReference type="HAMAP-Rule" id="MF_01113"/>
    </source>
</evidence>
<comment type="similarity">
    <text evidence="1 2">Belongs to the DNA polymerase type-Y family.</text>
</comment>
<keyword evidence="2" id="KW-0234">DNA repair</keyword>
<keyword evidence="2" id="KW-0235">DNA replication</keyword>
<keyword evidence="2" id="KW-0963">Cytoplasm</keyword>
<gene>
    <name evidence="2 4" type="primary">dinB</name>
    <name evidence="4" type="ORF">H9943_02610</name>
</gene>
<dbReference type="Gene3D" id="1.10.150.20">
    <property type="entry name" value="5' to 3' exonuclease, C-terminal subdomain"/>
    <property type="match status" value="1"/>
</dbReference>
<dbReference type="Proteomes" id="UP000824209">
    <property type="component" value="Unassembled WGS sequence"/>
</dbReference>
<evidence type="ECO:0000313" key="5">
    <source>
        <dbReference type="Proteomes" id="UP000824209"/>
    </source>
</evidence>
<comment type="subunit">
    <text evidence="2">Monomer.</text>
</comment>
<dbReference type="InterPro" id="IPR036775">
    <property type="entry name" value="DNA_pol_Y-fam_lit_finger_sf"/>
</dbReference>
<dbReference type="InterPro" id="IPR043128">
    <property type="entry name" value="Rev_trsase/Diguanyl_cyclase"/>
</dbReference>
<dbReference type="Pfam" id="PF00817">
    <property type="entry name" value="IMS"/>
    <property type="match status" value="1"/>
</dbReference>
<proteinExistence type="inferred from homology"/>
<dbReference type="EMBL" id="DWYA01000027">
    <property type="protein sequence ID" value="HJB39270.1"/>
    <property type="molecule type" value="Genomic_DNA"/>
</dbReference>
<dbReference type="InterPro" id="IPR050116">
    <property type="entry name" value="DNA_polymerase-Y"/>
</dbReference>
<dbReference type="GO" id="GO:0009432">
    <property type="term" value="P:SOS response"/>
    <property type="evidence" value="ECO:0007669"/>
    <property type="project" value="TreeGrafter"/>
</dbReference>
<dbReference type="GO" id="GO:0003887">
    <property type="term" value="F:DNA-directed DNA polymerase activity"/>
    <property type="evidence" value="ECO:0007669"/>
    <property type="project" value="UniProtKB-UniRule"/>
</dbReference>
<keyword evidence="2" id="KW-0238">DNA-binding</keyword>
<dbReference type="PANTHER" id="PTHR11076">
    <property type="entry name" value="DNA REPAIR POLYMERASE UMUC / TRANSFERASE FAMILY MEMBER"/>
    <property type="match status" value="1"/>
</dbReference>
<comment type="subcellular location">
    <subcellularLocation>
        <location evidence="2">Cytoplasm</location>
    </subcellularLocation>
</comment>
<dbReference type="EC" id="2.7.7.7" evidence="2"/>
<reference evidence="4" key="2">
    <citation type="submission" date="2021-04" db="EMBL/GenBank/DDBJ databases">
        <authorList>
            <person name="Gilroy R."/>
        </authorList>
    </citation>
    <scope>NUCLEOTIDE SEQUENCE</scope>
    <source>
        <strain evidence="4">ChiBcec8-14828</strain>
    </source>
</reference>
<dbReference type="InterPro" id="IPR043502">
    <property type="entry name" value="DNA/RNA_pol_sf"/>
</dbReference>
<dbReference type="InterPro" id="IPR017961">
    <property type="entry name" value="DNA_pol_Y-fam_little_finger"/>
</dbReference>
<comment type="caution">
    <text evidence="4">The sequence shown here is derived from an EMBL/GenBank/DDBJ whole genome shotgun (WGS) entry which is preliminary data.</text>
</comment>
<dbReference type="Gene3D" id="3.40.1170.60">
    <property type="match status" value="1"/>
</dbReference>
<dbReference type="PANTHER" id="PTHR11076:SF33">
    <property type="entry name" value="DNA POLYMERASE KAPPA"/>
    <property type="match status" value="1"/>
</dbReference>
<keyword evidence="2" id="KW-0479">Metal-binding</keyword>
<comment type="catalytic activity">
    <reaction evidence="2">
        <text>DNA(n) + a 2'-deoxyribonucleoside 5'-triphosphate = DNA(n+1) + diphosphate</text>
        <dbReference type="Rhea" id="RHEA:22508"/>
        <dbReference type="Rhea" id="RHEA-COMP:17339"/>
        <dbReference type="Rhea" id="RHEA-COMP:17340"/>
        <dbReference type="ChEBI" id="CHEBI:33019"/>
        <dbReference type="ChEBI" id="CHEBI:61560"/>
        <dbReference type="ChEBI" id="CHEBI:173112"/>
        <dbReference type="EC" id="2.7.7.7"/>
    </reaction>
</comment>
<dbReference type="CDD" id="cd03586">
    <property type="entry name" value="PolY_Pol_IV_kappa"/>
    <property type="match status" value="1"/>
</dbReference>
<feature type="binding site" evidence="2">
    <location>
        <position position="105"/>
    </location>
    <ligand>
        <name>Mg(2+)</name>
        <dbReference type="ChEBI" id="CHEBI:18420"/>
    </ligand>
</feature>
<keyword evidence="2" id="KW-0460">Magnesium</keyword>
<feature type="binding site" evidence="2">
    <location>
        <position position="9"/>
    </location>
    <ligand>
        <name>Mg(2+)</name>
        <dbReference type="ChEBI" id="CHEBI:18420"/>
    </ligand>
</feature>
<dbReference type="InterPro" id="IPR022880">
    <property type="entry name" value="DNApol_IV"/>
</dbReference>
<keyword evidence="2 4" id="KW-0808">Transferase</keyword>
<evidence type="ECO:0000313" key="4">
    <source>
        <dbReference type="EMBL" id="HJB39270.1"/>
    </source>
</evidence>
<keyword evidence="2" id="KW-0239">DNA-directed DNA polymerase</keyword>
<dbReference type="SUPFAM" id="SSF100879">
    <property type="entry name" value="Lesion bypass DNA polymerase (Y-family), little finger domain"/>
    <property type="match status" value="1"/>
</dbReference>
<dbReference type="AlphaFoldDB" id="A0A9D2M0L7"/>
<sequence>MERVIFHCDCNSFFASVELLHYPQLRDVPVAVCGDPTSRHGVILAKNEAAKRFGVQTAETVYAACRKCPDLHLLRPHHEEYRRMSRVINAIYARYTDLVEPFGIDESWLDMTGSWHLFGQSPAEVADALRDTVRTETGLTISVGVSFNKVFAKLGSDYRKPDATTVIFPEDVERIVHPLPVEALLYVGKSVCRTLHAMGIRTIGQAAHAEEEALNAALGKAGRQLSLYARGLEDSPVRPAGQAREIKTVGNGMTFRRDLTAPEEIRAGLQALSDEVASRLREKGLYASAVQVVIKDPAFHSISRQAPLNAPTCVGRELAEAALELVRKSTGFRTPIRMLTVTAMQLTDTPDSAQLSMFEPPGKAQREKRERLERSMDAIRQKYGKHAIAPADVLKNDIGLRGLEIQQGDEEA</sequence>
<reference evidence="4" key="1">
    <citation type="journal article" date="2021" name="PeerJ">
        <title>Extensive microbial diversity within the chicken gut microbiome revealed by metagenomics and culture.</title>
        <authorList>
            <person name="Gilroy R."/>
            <person name="Ravi A."/>
            <person name="Getino M."/>
            <person name="Pursley I."/>
            <person name="Horton D.L."/>
            <person name="Alikhan N.F."/>
            <person name="Baker D."/>
            <person name="Gharbi K."/>
            <person name="Hall N."/>
            <person name="Watson M."/>
            <person name="Adriaenssens E.M."/>
            <person name="Foster-Nyarko E."/>
            <person name="Jarju S."/>
            <person name="Secka A."/>
            <person name="Antonio M."/>
            <person name="Oren A."/>
            <person name="Chaudhuri R.R."/>
            <person name="La Ragione R."/>
            <person name="Hildebrand F."/>
            <person name="Pallen M.J."/>
        </authorList>
    </citation>
    <scope>NUCLEOTIDE SEQUENCE</scope>
    <source>
        <strain evidence="4">ChiBcec8-14828</strain>
    </source>
</reference>
<keyword evidence="2 4" id="KW-0548">Nucleotidyltransferase</keyword>
<dbReference type="Pfam" id="PF11799">
    <property type="entry name" value="IMS_C"/>
    <property type="match status" value="1"/>
</dbReference>
<comment type="cofactor">
    <cofactor evidence="2">
        <name>Mg(2+)</name>
        <dbReference type="ChEBI" id="CHEBI:18420"/>
    </cofactor>
    <text evidence="2">Binds 2 magnesium ions per subunit.</text>
</comment>